<evidence type="ECO:0000313" key="1">
    <source>
        <dbReference type="EMBL" id="OHA14006.1"/>
    </source>
</evidence>
<dbReference type="Proteomes" id="UP000177171">
    <property type="component" value="Unassembled WGS sequence"/>
</dbReference>
<reference evidence="1 2" key="1">
    <citation type="journal article" date="2016" name="Nat. Commun.">
        <title>Thousands of microbial genomes shed light on interconnected biogeochemical processes in an aquifer system.</title>
        <authorList>
            <person name="Anantharaman K."/>
            <person name="Brown C.T."/>
            <person name="Hug L.A."/>
            <person name="Sharon I."/>
            <person name="Castelle C.J."/>
            <person name="Probst A.J."/>
            <person name="Thomas B.C."/>
            <person name="Singh A."/>
            <person name="Wilkins M.J."/>
            <person name="Karaoz U."/>
            <person name="Brodie E.L."/>
            <person name="Williams K.H."/>
            <person name="Hubbard S.S."/>
            <person name="Banfield J.F."/>
        </authorList>
    </citation>
    <scope>NUCLEOTIDE SEQUENCE [LARGE SCALE GENOMIC DNA]</scope>
</reference>
<comment type="caution">
    <text evidence="1">The sequence shown here is derived from an EMBL/GenBank/DDBJ whole genome shotgun (WGS) entry which is preliminary data.</text>
</comment>
<sequence>MPSLNWIGKEKIVNHDKDVPFRLMRKNKKYSLGESENLILEGDNLGALKALVPFYYGKIKCIYIDPQKNSTDSVINKVSKL</sequence>
<accession>A0A1G2LQW3</accession>
<name>A0A1G2LQW3_9BACT</name>
<proteinExistence type="predicted"/>
<dbReference type="EMBL" id="MHQY01000014">
    <property type="protein sequence ID" value="OHA14006.1"/>
    <property type="molecule type" value="Genomic_DNA"/>
</dbReference>
<organism evidence="1 2">
    <name type="scientific">Candidatus Sungbacteria bacterium RIFCSPLOWO2_12_FULL_41_11</name>
    <dbReference type="NCBI Taxonomy" id="1802286"/>
    <lineage>
        <taxon>Bacteria</taxon>
        <taxon>Candidatus Sungiibacteriota</taxon>
    </lineage>
</organism>
<evidence type="ECO:0000313" key="2">
    <source>
        <dbReference type="Proteomes" id="UP000177171"/>
    </source>
</evidence>
<dbReference type="AlphaFoldDB" id="A0A1G2LQW3"/>
<gene>
    <name evidence="1" type="ORF">A3G49_06090</name>
</gene>
<protein>
    <recommendedName>
        <fullName evidence="3">DNA methylase N-4/N-6 domain-containing protein</fullName>
    </recommendedName>
</protein>
<evidence type="ECO:0008006" key="3">
    <source>
        <dbReference type="Google" id="ProtNLM"/>
    </source>
</evidence>